<feature type="transmembrane region" description="Helical" evidence="8">
    <location>
        <begin position="493"/>
        <end position="510"/>
    </location>
</feature>
<comment type="subcellular location">
    <subcellularLocation>
        <location evidence="1 7">Cell inner membrane</location>
        <topology evidence="1 7">Multi-pass membrane protein</topology>
    </subcellularLocation>
</comment>
<keyword evidence="3 7" id="KW-0997">Cell inner membrane</keyword>
<evidence type="ECO:0000313" key="11">
    <source>
        <dbReference type="Proteomes" id="UP000319148"/>
    </source>
</evidence>
<dbReference type="GO" id="GO:0022857">
    <property type="term" value="F:transmembrane transporter activity"/>
    <property type="evidence" value="ECO:0007669"/>
    <property type="project" value="UniProtKB-UniRule"/>
</dbReference>
<feature type="transmembrane region" description="Helical" evidence="8">
    <location>
        <begin position="58"/>
        <end position="80"/>
    </location>
</feature>
<organism evidence="10 11">
    <name type="scientific">Emcibacter nanhaiensis</name>
    <dbReference type="NCBI Taxonomy" id="1505037"/>
    <lineage>
        <taxon>Bacteria</taxon>
        <taxon>Pseudomonadati</taxon>
        <taxon>Pseudomonadota</taxon>
        <taxon>Alphaproteobacteria</taxon>
        <taxon>Emcibacterales</taxon>
        <taxon>Emcibacteraceae</taxon>
        <taxon>Emcibacter</taxon>
    </lineage>
</organism>
<evidence type="ECO:0000256" key="2">
    <source>
        <dbReference type="ARBA" id="ARBA00022475"/>
    </source>
</evidence>
<keyword evidence="7" id="KW-0813">Transport</keyword>
<feature type="transmembrane region" description="Helical" evidence="8">
    <location>
        <begin position="246"/>
        <end position="268"/>
    </location>
</feature>
<dbReference type="Proteomes" id="UP000319148">
    <property type="component" value="Unassembled WGS sequence"/>
</dbReference>
<dbReference type="AlphaFoldDB" id="A0A501PRV2"/>
<dbReference type="PANTHER" id="PTHR33362:SF7">
    <property type="entry name" value="SLL1103 PROTEIN"/>
    <property type="match status" value="1"/>
</dbReference>
<name>A0A501PRV2_9PROT</name>
<reference evidence="11" key="1">
    <citation type="submission" date="2019-06" db="EMBL/GenBank/DDBJ databases">
        <title>The complete genome of Emcibacter congregatus ZYLT.</title>
        <authorList>
            <person name="Zhao Z."/>
        </authorList>
    </citation>
    <scope>NUCLEOTIDE SEQUENCE [LARGE SCALE GENOMIC DNA]</scope>
    <source>
        <strain evidence="11">MCCC 1A06723</strain>
    </source>
</reference>
<dbReference type="EMBL" id="VFIY01000004">
    <property type="protein sequence ID" value="TPD62694.1"/>
    <property type="molecule type" value="Genomic_DNA"/>
</dbReference>
<keyword evidence="2" id="KW-1003">Cell membrane</keyword>
<keyword evidence="4 8" id="KW-0812">Transmembrane</keyword>
<comment type="caution">
    <text evidence="10">The sequence shown here is derived from an EMBL/GenBank/DDBJ whole genome shotgun (WGS) entry which is preliminary data.</text>
</comment>
<feature type="transmembrane region" description="Helical" evidence="8">
    <location>
        <begin position="100"/>
        <end position="133"/>
    </location>
</feature>
<feature type="transmembrane region" description="Helical" evidence="8">
    <location>
        <begin position="198"/>
        <end position="216"/>
    </location>
</feature>
<evidence type="ECO:0000256" key="5">
    <source>
        <dbReference type="ARBA" id="ARBA00022989"/>
    </source>
</evidence>
<evidence type="ECO:0000256" key="1">
    <source>
        <dbReference type="ARBA" id="ARBA00004429"/>
    </source>
</evidence>
<feature type="transmembrane region" description="Helical" evidence="8">
    <location>
        <begin position="297"/>
        <end position="315"/>
    </location>
</feature>
<feature type="domain" description="TRAP C4-dicarboxylate transport system permease DctM subunit" evidence="9">
    <location>
        <begin position="13"/>
        <end position="512"/>
    </location>
</feature>
<evidence type="ECO:0000256" key="8">
    <source>
        <dbReference type="SAM" id="Phobius"/>
    </source>
</evidence>
<dbReference type="GO" id="GO:0005886">
    <property type="term" value="C:plasma membrane"/>
    <property type="evidence" value="ECO:0007669"/>
    <property type="project" value="UniProtKB-SubCell"/>
</dbReference>
<evidence type="ECO:0000256" key="3">
    <source>
        <dbReference type="ARBA" id="ARBA00022519"/>
    </source>
</evidence>
<evidence type="ECO:0000256" key="6">
    <source>
        <dbReference type="ARBA" id="ARBA00023136"/>
    </source>
</evidence>
<dbReference type="RefSeq" id="WP_139937944.1">
    <property type="nucleotide sequence ID" value="NZ_JBHSYP010000022.1"/>
</dbReference>
<proteinExistence type="predicted"/>
<feature type="transmembrane region" description="Helical" evidence="8">
    <location>
        <begin position="274"/>
        <end position="290"/>
    </location>
</feature>
<feature type="transmembrane region" description="Helical" evidence="8">
    <location>
        <begin position="450"/>
        <end position="473"/>
    </location>
</feature>
<evidence type="ECO:0000256" key="4">
    <source>
        <dbReference type="ARBA" id="ARBA00022692"/>
    </source>
</evidence>
<feature type="transmembrane region" description="Helical" evidence="8">
    <location>
        <begin position="330"/>
        <end position="351"/>
    </location>
</feature>
<gene>
    <name evidence="10" type="ORF">FIV46_01045</name>
</gene>
<dbReference type="InterPro" id="IPR004681">
    <property type="entry name" value="TRAP_DctM"/>
</dbReference>
<protein>
    <submittedName>
        <fullName evidence="10">TRAP transporter large permease subunit</fullName>
    </submittedName>
</protein>
<dbReference type="OrthoDB" id="7339120at2"/>
<evidence type="ECO:0000313" key="10">
    <source>
        <dbReference type="EMBL" id="TPD62694.1"/>
    </source>
</evidence>
<dbReference type="Pfam" id="PF06808">
    <property type="entry name" value="DctM"/>
    <property type="match status" value="1"/>
</dbReference>
<dbReference type="InterPro" id="IPR010656">
    <property type="entry name" value="DctM"/>
</dbReference>
<keyword evidence="11" id="KW-1185">Reference proteome</keyword>
<evidence type="ECO:0000256" key="7">
    <source>
        <dbReference type="RuleBase" id="RU369079"/>
    </source>
</evidence>
<dbReference type="PANTHER" id="PTHR33362">
    <property type="entry name" value="SIALIC ACID TRAP TRANSPORTER PERMEASE PROTEIN SIAT-RELATED"/>
    <property type="match status" value="1"/>
</dbReference>
<accession>A0A501PRV2</accession>
<comment type="function">
    <text evidence="7">Part of the tripartite ATP-independent periplasmic (TRAP) transport system.</text>
</comment>
<keyword evidence="5 8" id="KW-1133">Transmembrane helix</keyword>
<sequence length="523" mass="55621">MDPAALLCLLMFVTACGFLLAGYPVAFTLGGTALLFTAIGLVTGEFDPDFIGLIPERIYGTMTNDTLLAVPLFVFMGVMLERSKIAEELLESMGQLMGRVRGGLGISVTIVGALLAASTGIVGATVVTMGLLSLPTMLKRGYSPALASGSIAAAGTLGQIIPPSIVLVLLGDQLSSAWQSAQLEMGNWSPEPLSVGDLFAGALIPGLGLVLLYIIYQFIVSILHPTAAPPVEDSAHNHNRLSFGRLMAAFLPPILLIIAVLGSILAGIATPTEAAAVGAVGAILMAGYRIDPANARPVYAATFALVVLLIMAQLFDLRMGRDGAGAGDKIAIMLAGLLCGLVVWGIVVSLMRAHGQQILQEVMQSTTRISSMVFVILIGAALFSLVFKGFYGDDYIHEFLTDLPGGKLGALILVMLVMFLLGFFLDFIEITFVVVPIVAPVLLMMDINPIWLGIMMAMNLQTSFLTPPFGFALFYLRGVTPPEVKTTDIYKGVIPYVMIQILALVILWNWPELTTWLPTVIFG</sequence>
<keyword evidence="6 8" id="KW-0472">Membrane</keyword>
<evidence type="ECO:0000259" key="9">
    <source>
        <dbReference type="Pfam" id="PF06808"/>
    </source>
</evidence>
<feature type="transmembrane region" description="Helical" evidence="8">
    <location>
        <begin position="372"/>
        <end position="391"/>
    </location>
</feature>
<feature type="transmembrane region" description="Helical" evidence="8">
    <location>
        <begin position="411"/>
        <end position="438"/>
    </location>
</feature>